<protein>
    <recommendedName>
        <fullName evidence="8">TonB-dependent transporter Oar-like beta-barrel domain-containing protein</fullName>
    </recommendedName>
</protein>
<dbReference type="RefSeq" id="WP_014786067.1">
    <property type="nucleotide sequence ID" value="NC_018014.1"/>
</dbReference>
<proteinExistence type="predicted"/>
<feature type="signal peptide" evidence="7">
    <location>
        <begin position="1"/>
        <end position="24"/>
    </location>
</feature>
<dbReference type="AlphaFoldDB" id="I3ZGY0"/>
<keyword evidence="7" id="KW-0732">Signal</keyword>
<keyword evidence="5" id="KW-0472">Membrane</keyword>
<dbReference type="Gene3D" id="2.60.40.1120">
    <property type="entry name" value="Carboxypeptidase-like, regulatory domain"/>
    <property type="match status" value="1"/>
</dbReference>
<dbReference type="Pfam" id="PF13620">
    <property type="entry name" value="CarboxypepD_reg"/>
    <property type="match status" value="1"/>
</dbReference>
<evidence type="ECO:0000256" key="2">
    <source>
        <dbReference type="ARBA" id="ARBA00022448"/>
    </source>
</evidence>
<evidence type="ECO:0000313" key="10">
    <source>
        <dbReference type="Proteomes" id="UP000006056"/>
    </source>
</evidence>
<dbReference type="OrthoDB" id="97893at2"/>
<evidence type="ECO:0000256" key="4">
    <source>
        <dbReference type="ARBA" id="ARBA00022692"/>
    </source>
</evidence>
<dbReference type="SUPFAM" id="SSF49464">
    <property type="entry name" value="Carboxypeptidase regulatory domain-like"/>
    <property type="match status" value="1"/>
</dbReference>
<dbReference type="PANTHER" id="PTHR30069">
    <property type="entry name" value="TONB-DEPENDENT OUTER MEMBRANE RECEPTOR"/>
    <property type="match status" value="1"/>
</dbReference>
<dbReference type="InterPro" id="IPR008969">
    <property type="entry name" value="CarboxyPept-like_regulatory"/>
</dbReference>
<accession>I3ZGY0</accession>
<evidence type="ECO:0000313" key="9">
    <source>
        <dbReference type="EMBL" id="AFL88498.1"/>
    </source>
</evidence>
<dbReference type="InterPro" id="IPR036942">
    <property type="entry name" value="Beta-barrel_TonB_sf"/>
</dbReference>
<dbReference type="GO" id="GO:0009279">
    <property type="term" value="C:cell outer membrane"/>
    <property type="evidence" value="ECO:0007669"/>
    <property type="project" value="UniProtKB-SubCell"/>
</dbReference>
<gene>
    <name evidence="9" type="ordered locus">Terro_2234</name>
</gene>
<evidence type="ECO:0000256" key="7">
    <source>
        <dbReference type="SAM" id="SignalP"/>
    </source>
</evidence>
<dbReference type="Gene3D" id="2.40.170.20">
    <property type="entry name" value="TonB-dependent receptor, beta-barrel domain"/>
    <property type="match status" value="1"/>
</dbReference>
<evidence type="ECO:0000256" key="5">
    <source>
        <dbReference type="ARBA" id="ARBA00023136"/>
    </source>
</evidence>
<name>I3ZGY0_TERRK</name>
<keyword evidence="10" id="KW-1185">Reference proteome</keyword>
<evidence type="ECO:0000256" key="1">
    <source>
        <dbReference type="ARBA" id="ARBA00004571"/>
    </source>
</evidence>
<dbReference type="EMBL" id="CP003379">
    <property type="protein sequence ID" value="AFL88498.1"/>
    <property type="molecule type" value="Genomic_DNA"/>
</dbReference>
<dbReference type="GO" id="GO:0044718">
    <property type="term" value="P:siderophore transmembrane transport"/>
    <property type="evidence" value="ECO:0007669"/>
    <property type="project" value="TreeGrafter"/>
</dbReference>
<evidence type="ECO:0000256" key="6">
    <source>
        <dbReference type="ARBA" id="ARBA00023237"/>
    </source>
</evidence>
<keyword evidence="3" id="KW-1134">Transmembrane beta strand</keyword>
<dbReference type="HOGENOM" id="CLU_006298_0_0_0"/>
<dbReference type="eggNOG" id="COG4771">
    <property type="taxonomic scope" value="Bacteria"/>
</dbReference>
<keyword evidence="4" id="KW-0812">Transmembrane</keyword>
<dbReference type="STRING" id="926566.Terro_2234"/>
<keyword evidence="2" id="KW-0813">Transport</keyword>
<keyword evidence="6" id="KW-0998">Cell outer membrane</keyword>
<dbReference type="GO" id="GO:0015344">
    <property type="term" value="F:siderophore uptake transmembrane transporter activity"/>
    <property type="evidence" value="ECO:0007669"/>
    <property type="project" value="TreeGrafter"/>
</dbReference>
<evidence type="ECO:0000259" key="8">
    <source>
        <dbReference type="Pfam" id="PF25183"/>
    </source>
</evidence>
<feature type="domain" description="TonB-dependent transporter Oar-like beta-barrel" evidence="8">
    <location>
        <begin position="246"/>
        <end position="1207"/>
    </location>
</feature>
<comment type="subcellular location">
    <subcellularLocation>
        <location evidence="1">Cell outer membrane</location>
        <topology evidence="1">Multi-pass membrane protein</topology>
    </subcellularLocation>
</comment>
<dbReference type="Pfam" id="PF25183">
    <property type="entry name" value="OMP_b-brl_4"/>
    <property type="match status" value="1"/>
</dbReference>
<dbReference type="KEGG" id="trs:Terro_2234"/>
<reference evidence="9 10" key="1">
    <citation type="submission" date="2012-06" db="EMBL/GenBank/DDBJ databases">
        <title>Complete genome of Terriglobus roseus DSM 18391.</title>
        <authorList>
            <consortium name="US DOE Joint Genome Institute (JGI-PGF)"/>
            <person name="Lucas S."/>
            <person name="Copeland A."/>
            <person name="Lapidus A."/>
            <person name="Glavina del Rio T."/>
            <person name="Dalin E."/>
            <person name="Tice H."/>
            <person name="Bruce D."/>
            <person name="Goodwin L."/>
            <person name="Pitluck S."/>
            <person name="Peters L."/>
            <person name="Mikhailova N."/>
            <person name="Munk A.C.C."/>
            <person name="Kyrpides N."/>
            <person name="Mavromatis K."/>
            <person name="Ivanova N."/>
            <person name="Brettin T."/>
            <person name="Detter J.C."/>
            <person name="Han C."/>
            <person name="Larimer F."/>
            <person name="Land M."/>
            <person name="Hauser L."/>
            <person name="Markowitz V."/>
            <person name="Cheng J.-F."/>
            <person name="Hugenholtz P."/>
            <person name="Woyke T."/>
            <person name="Wu D."/>
            <person name="Brambilla E."/>
            <person name="Klenk H.-P."/>
            <person name="Eisen J.A."/>
        </authorList>
    </citation>
    <scope>NUCLEOTIDE SEQUENCE [LARGE SCALE GENOMIC DNA]</scope>
    <source>
        <strain evidence="10">DSM 18391 / NRRL B-41598 / KBS 63</strain>
    </source>
</reference>
<organism evidence="9 10">
    <name type="scientific">Terriglobus roseus (strain DSM 18391 / NRRL B-41598 / KBS 63)</name>
    <dbReference type="NCBI Taxonomy" id="926566"/>
    <lineage>
        <taxon>Bacteria</taxon>
        <taxon>Pseudomonadati</taxon>
        <taxon>Acidobacteriota</taxon>
        <taxon>Terriglobia</taxon>
        <taxon>Terriglobales</taxon>
        <taxon>Acidobacteriaceae</taxon>
        <taxon>Terriglobus</taxon>
    </lineage>
</organism>
<feature type="chain" id="PRO_5003684056" description="TonB-dependent transporter Oar-like beta-barrel domain-containing protein" evidence="7">
    <location>
        <begin position="25"/>
        <end position="1214"/>
    </location>
</feature>
<evidence type="ECO:0000256" key="3">
    <source>
        <dbReference type="ARBA" id="ARBA00022452"/>
    </source>
</evidence>
<dbReference type="InterPro" id="IPR039426">
    <property type="entry name" value="TonB-dep_rcpt-like"/>
</dbReference>
<dbReference type="InterPro" id="IPR057601">
    <property type="entry name" value="Oar-like_b-barrel"/>
</dbReference>
<dbReference type="PANTHER" id="PTHR30069:SF46">
    <property type="entry name" value="OAR PROTEIN"/>
    <property type="match status" value="1"/>
</dbReference>
<dbReference type="SUPFAM" id="SSF56935">
    <property type="entry name" value="Porins"/>
    <property type="match status" value="1"/>
</dbReference>
<dbReference type="Proteomes" id="UP000006056">
    <property type="component" value="Chromosome"/>
</dbReference>
<sequence>MRVLGRLGLALAVTVLSVPGTVNAQAVYGSIYGTVTDNSGAAVPNADVVVTDTAKGTSVTVKTNESGAFRADHLVPDDYSVKVTMQGFKSFEQTSVHVFADTAAKIDAPLAVGSANETIQVRADQQPQLKADRSDVSTTLTAKEIVDLPIAGRNFTGLQLLLPGAQELTWSHAASENPQGSKQIEVDGQAFAGTAFQLDGTDNQDPILGIIVVNPNADSLSETKITTQNFDAEFGKAVSSVVTAQTKSGTNAFHGSAFDYRQSNANLARDPFVQSTKSAVPVGLKNQFGGSLGGPILKDRLFFFGDYQGVRQKVGSSILQTVPTQHLIQTCLGQATALSGIPGCDFTEYANYFSAPAAGGSVVGNFTPVAQPFIFRPGTATGYTNNVIPTAQLSQPALALLKQLQPYAPNTSGSNRGLTQNYSGNGTGLFNSDQWDVRGDYTASDRIHAFGRFSRFTDTLTGPVAFGVAGGAGFGLGGYGGTSKGANSSAAAGVDVVLSNSLITDVRLGYFRYNIATSKFDGGQNSATTLGIPGLNTGSVFTSGSPAWNITEVGAFGGPNNSQSVGPQYGSGLNINRCNCTLTQREDQFQLANNWTKTFGNHSVKFGADLRYARNLRVPSDNNRTGELRFGTGPTSGGNATNGLGFATFVLGDVTTFQRYVSTSTNAKEFQKRDFFYAQDTWRITPKITFNYGLRYELYFPEAVNGKGNGSLLDLNTGFLRVAGFGNIGSNMNYGMPKNTYNPRIGIAYQVTDRTVVRAGYGRSFDIGVFGSIFGHAATQNLPTLANQSLTGSGGDNATNNANFAFTLAAGPAAPTPVTVPANGLLPNPGDQVTSRTRPDPLRLPTLDAWNASLQQSLTPTLSMTIAYVGNKGTHTFGDVSGNTTNPNEAAITLPAAYSINGATLHYDPSVANGISANGGTKNQTYLTRYYGGKLPACAGNTNATNAAGTVVPGACGWTQGITNFSDDLNTHYNALQVTLTKSMTHGYSFNVNYALQQAISQSTGFSTWDKNIVRGNDGALRRSQITGYGLFELPFGKNKMFLGNATGILNQIVSGFQINPVVTYSSGLPFTITSNNSGNWVPGSAPSQPNGEATRFYKTVTGRPGANLRYFTTGTLTNNPYGFSAPALDTVGNLGRNTVYGPRLFTTDLSLLKNFTIRERYSFQLRADAFNAFNHINFGNPGGSLETGGTITAGPFVNGANPRQMQFAVRIQF</sequence>